<gene>
    <name evidence="1" type="ORF">GGX14DRAFT_572549</name>
</gene>
<keyword evidence="2" id="KW-1185">Reference proteome</keyword>
<dbReference type="EMBL" id="JARJCW010000066">
    <property type="protein sequence ID" value="KAJ7199837.1"/>
    <property type="molecule type" value="Genomic_DNA"/>
</dbReference>
<name>A0AAD6Y3R8_9AGAR</name>
<evidence type="ECO:0000313" key="1">
    <source>
        <dbReference type="EMBL" id="KAJ7199837.1"/>
    </source>
</evidence>
<comment type="caution">
    <text evidence="1">The sequence shown here is derived from an EMBL/GenBank/DDBJ whole genome shotgun (WGS) entry which is preliminary data.</text>
</comment>
<evidence type="ECO:0000313" key="2">
    <source>
        <dbReference type="Proteomes" id="UP001219525"/>
    </source>
</evidence>
<dbReference type="Proteomes" id="UP001219525">
    <property type="component" value="Unassembled WGS sequence"/>
</dbReference>
<organism evidence="1 2">
    <name type="scientific">Mycena pura</name>
    <dbReference type="NCBI Taxonomy" id="153505"/>
    <lineage>
        <taxon>Eukaryota</taxon>
        <taxon>Fungi</taxon>
        <taxon>Dikarya</taxon>
        <taxon>Basidiomycota</taxon>
        <taxon>Agaricomycotina</taxon>
        <taxon>Agaricomycetes</taxon>
        <taxon>Agaricomycetidae</taxon>
        <taxon>Agaricales</taxon>
        <taxon>Marasmiineae</taxon>
        <taxon>Mycenaceae</taxon>
        <taxon>Mycena</taxon>
    </lineage>
</organism>
<accession>A0AAD6Y3R8</accession>
<dbReference type="AlphaFoldDB" id="A0AAD6Y3R8"/>
<sequence>MPATVAGDASPPAAALSMPRRLLYQRFPGCRERVECPRLRDVPANAAGICWHRAAARCAGTLPCPTVTLAVCAAAHIFAHQAPPHRCVSAHGPSAVFPGCSVPRAATFALTAPRRH</sequence>
<protein>
    <submittedName>
        <fullName evidence="1">Uncharacterized protein</fullName>
    </submittedName>
</protein>
<reference evidence="1" key="1">
    <citation type="submission" date="2023-03" db="EMBL/GenBank/DDBJ databases">
        <title>Massive genome expansion in bonnet fungi (Mycena s.s.) driven by repeated elements and novel gene families across ecological guilds.</title>
        <authorList>
            <consortium name="Lawrence Berkeley National Laboratory"/>
            <person name="Harder C.B."/>
            <person name="Miyauchi S."/>
            <person name="Viragh M."/>
            <person name="Kuo A."/>
            <person name="Thoen E."/>
            <person name="Andreopoulos B."/>
            <person name="Lu D."/>
            <person name="Skrede I."/>
            <person name="Drula E."/>
            <person name="Henrissat B."/>
            <person name="Morin E."/>
            <person name="Kohler A."/>
            <person name="Barry K."/>
            <person name="LaButti K."/>
            <person name="Morin E."/>
            <person name="Salamov A."/>
            <person name="Lipzen A."/>
            <person name="Mereny Z."/>
            <person name="Hegedus B."/>
            <person name="Baldrian P."/>
            <person name="Stursova M."/>
            <person name="Weitz H."/>
            <person name="Taylor A."/>
            <person name="Grigoriev I.V."/>
            <person name="Nagy L.G."/>
            <person name="Martin F."/>
            <person name="Kauserud H."/>
        </authorList>
    </citation>
    <scope>NUCLEOTIDE SEQUENCE</scope>
    <source>
        <strain evidence="1">9144</strain>
    </source>
</reference>
<proteinExistence type="predicted"/>